<evidence type="ECO:0000259" key="6">
    <source>
        <dbReference type="Pfam" id="PF01782"/>
    </source>
</evidence>
<dbReference type="InterPro" id="IPR011961">
    <property type="entry name" value="RimM"/>
</dbReference>
<proteinExistence type="inferred from homology"/>
<dbReference type="AlphaFoldDB" id="A0AAD0T1Z9"/>
<dbReference type="InterPro" id="IPR056792">
    <property type="entry name" value="PRC_RimM"/>
</dbReference>
<dbReference type="PANTHER" id="PTHR33692:SF1">
    <property type="entry name" value="RIBOSOME MATURATION FACTOR RIMM"/>
    <property type="match status" value="1"/>
</dbReference>
<keyword evidence="2 5" id="KW-0690">Ribosome biogenesis</keyword>
<gene>
    <name evidence="5 8" type="primary">rimM</name>
    <name evidence="8" type="ORF">ASUIS_2186</name>
</gene>
<dbReference type="GO" id="GO:0005737">
    <property type="term" value="C:cytoplasm"/>
    <property type="evidence" value="ECO:0007669"/>
    <property type="project" value="UniProtKB-SubCell"/>
</dbReference>
<evidence type="ECO:0000256" key="3">
    <source>
        <dbReference type="ARBA" id="ARBA00022552"/>
    </source>
</evidence>
<comment type="subunit">
    <text evidence="5">Binds ribosomal protein uS19.</text>
</comment>
<dbReference type="GO" id="GO:0043022">
    <property type="term" value="F:ribosome binding"/>
    <property type="evidence" value="ECO:0007669"/>
    <property type="project" value="InterPro"/>
</dbReference>
<dbReference type="Pfam" id="PF24986">
    <property type="entry name" value="PRC_RimM"/>
    <property type="match status" value="1"/>
</dbReference>
<evidence type="ECO:0000313" key="9">
    <source>
        <dbReference type="Proteomes" id="UP000263040"/>
    </source>
</evidence>
<dbReference type="InterPro" id="IPR011033">
    <property type="entry name" value="PRC_barrel-like_sf"/>
</dbReference>
<comment type="function">
    <text evidence="5">An accessory protein needed during the final step in the assembly of 30S ribosomal subunit, possibly for assembly of the head region. Essential for efficient processing of 16S rRNA. May be needed both before and after RbfA during the maturation of 16S rRNA. It has affinity for free ribosomal 30S subunits but not for 70S ribosomes.</text>
</comment>
<comment type="similarity">
    <text evidence="5">Belongs to the RimM family.</text>
</comment>
<organism evidence="8 9">
    <name type="scientific">Arcobacter suis CECT 7833</name>
    <dbReference type="NCBI Taxonomy" id="663365"/>
    <lineage>
        <taxon>Bacteria</taxon>
        <taxon>Pseudomonadati</taxon>
        <taxon>Campylobacterota</taxon>
        <taxon>Epsilonproteobacteria</taxon>
        <taxon>Campylobacterales</taxon>
        <taxon>Arcobacteraceae</taxon>
        <taxon>Arcobacter</taxon>
    </lineage>
</organism>
<evidence type="ECO:0000256" key="2">
    <source>
        <dbReference type="ARBA" id="ARBA00022517"/>
    </source>
</evidence>
<dbReference type="Pfam" id="PF01782">
    <property type="entry name" value="RimM"/>
    <property type="match status" value="1"/>
</dbReference>
<accession>A0AAD0T1Z9</accession>
<keyword evidence="9" id="KW-1185">Reference proteome</keyword>
<dbReference type="Gene3D" id="2.40.30.60">
    <property type="entry name" value="RimM"/>
    <property type="match status" value="1"/>
</dbReference>
<dbReference type="HAMAP" id="MF_00014">
    <property type="entry name" value="Ribosome_mat_RimM"/>
    <property type="match status" value="1"/>
</dbReference>
<dbReference type="GO" id="GO:0042274">
    <property type="term" value="P:ribosomal small subunit biogenesis"/>
    <property type="evidence" value="ECO:0007669"/>
    <property type="project" value="UniProtKB-UniRule"/>
</dbReference>
<dbReference type="GO" id="GO:0006364">
    <property type="term" value="P:rRNA processing"/>
    <property type="evidence" value="ECO:0007669"/>
    <property type="project" value="UniProtKB-UniRule"/>
</dbReference>
<name>A0AAD0T1Z9_9BACT</name>
<sequence>MSMNSNDIFVAKLGKAVGLQGHLRLFMDTDFPEQFKKGAVFKTNRKLELKVAEYNTSRELIKFENFDDLETSKKLTNQELYSTIEQTKENCKLKKNEFFWFDLISCNVYENDLLLGKVKEIQRYPLNDYLEIQTSDELVEKGLSKVFLIPHVFDKYILNIDINNKKIEVKDSLIILENS</sequence>
<dbReference type="SUPFAM" id="SSF50346">
    <property type="entry name" value="PRC-barrel domain"/>
    <property type="match status" value="1"/>
</dbReference>
<comment type="subcellular location">
    <subcellularLocation>
        <location evidence="5">Cytoplasm</location>
    </subcellularLocation>
</comment>
<evidence type="ECO:0000256" key="1">
    <source>
        <dbReference type="ARBA" id="ARBA00022490"/>
    </source>
</evidence>
<feature type="domain" description="Ribosome maturation factor RimM PRC barrel" evidence="7">
    <location>
        <begin position="100"/>
        <end position="170"/>
    </location>
</feature>
<reference evidence="8 9" key="1">
    <citation type="submission" date="2018-08" db="EMBL/GenBank/DDBJ databases">
        <title>Complete genome of the Arcobacter suis type strain LMG 26152.</title>
        <authorList>
            <person name="Miller W.G."/>
            <person name="Yee E."/>
            <person name="Bono J.L."/>
        </authorList>
    </citation>
    <scope>NUCLEOTIDE SEQUENCE [LARGE SCALE GENOMIC DNA]</scope>
    <source>
        <strain evidence="8 9">CECT 7833</strain>
    </source>
</reference>
<evidence type="ECO:0000256" key="5">
    <source>
        <dbReference type="HAMAP-Rule" id="MF_00014"/>
    </source>
</evidence>
<feature type="domain" description="RimM N-terminal" evidence="6">
    <location>
        <begin position="10"/>
        <end position="84"/>
    </location>
</feature>
<dbReference type="GO" id="GO:0005840">
    <property type="term" value="C:ribosome"/>
    <property type="evidence" value="ECO:0007669"/>
    <property type="project" value="InterPro"/>
</dbReference>
<evidence type="ECO:0000259" key="7">
    <source>
        <dbReference type="Pfam" id="PF24986"/>
    </source>
</evidence>
<dbReference type="Gene3D" id="2.30.30.240">
    <property type="entry name" value="PRC-barrel domain"/>
    <property type="match status" value="1"/>
</dbReference>
<dbReference type="Proteomes" id="UP000263040">
    <property type="component" value="Chromosome"/>
</dbReference>
<dbReference type="InterPro" id="IPR002676">
    <property type="entry name" value="RimM_N"/>
</dbReference>
<dbReference type="NCBIfam" id="TIGR02273">
    <property type="entry name" value="16S_RimM"/>
    <property type="match status" value="1"/>
</dbReference>
<evidence type="ECO:0000313" key="8">
    <source>
        <dbReference type="EMBL" id="AXX90617.1"/>
    </source>
</evidence>
<evidence type="ECO:0000256" key="4">
    <source>
        <dbReference type="ARBA" id="ARBA00023186"/>
    </source>
</evidence>
<dbReference type="PANTHER" id="PTHR33692">
    <property type="entry name" value="RIBOSOME MATURATION FACTOR RIMM"/>
    <property type="match status" value="1"/>
</dbReference>
<dbReference type="EMBL" id="CP032100">
    <property type="protein sequence ID" value="AXX90617.1"/>
    <property type="molecule type" value="Genomic_DNA"/>
</dbReference>
<keyword evidence="1 5" id="KW-0963">Cytoplasm</keyword>
<dbReference type="KEGG" id="asui:ASUIS_2186"/>
<keyword evidence="4 5" id="KW-0143">Chaperone</keyword>
<comment type="domain">
    <text evidence="5">The PRC barrel domain binds ribosomal protein uS19.</text>
</comment>
<protein>
    <recommendedName>
        <fullName evidence="5">Ribosome maturation factor RimM</fullName>
    </recommendedName>
</protein>
<dbReference type="SUPFAM" id="SSF50447">
    <property type="entry name" value="Translation proteins"/>
    <property type="match status" value="1"/>
</dbReference>
<dbReference type="InterPro" id="IPR009000">
    <property type="entry name" value="Transl_B-barrel_sf"/>
</dbReference>
<keyword evidence="3 5" id="KW-0698">rRNA processing</keyword>
<dbReference type="InterPro" id="IPR036976">
    <property type="entry name" value="RimM_N_sf"/>
</dbReference>